<feature type="transmembrane region" description="Helical" evidence="5">
    <location>
        <begin position="181"/>
        <end position="199"/>
    </location>
</feature>
<evidence type="ECO:0000256" key="3">
    <source>
        <dbReference type="ARBA" id="ARBA00022989"/>
    </source>
</evidence>
<keyword evidence="4 5" id="KW-0472">Membrane</keyword>
<keyword evidence="2 5" id="KW-0812">Transmembrane</keyword>
<name>J3CNC7_9FLAO</name>
<keyword evidence="3 5" id="KW-1133">Transmembrane helix</keyword>
<dbReference type="Gene3D" id="1.20.120.1630">
    <property type="match status" value="1"/>
</dbReference>
<comment type="caution">
    <text evidence="6">The sequence shown here is derived from an EMBL/GenBank/DDBJ whole genome shotgun (WGS) entry which is preliminary data.</text>
</comment>
<dbReference type="EMBL" id="AKJY01000012">
    <property type="protein sequence ID" value="EJL74961.1"/>
    <property type="molecule type" value="Genomic_DNA"/>
</dbReference>
<sequence>MIQIGNFFFRYRNFLFIVLYLLLFIPSPPLFGGKSGSGYYWIAIILGLMITVSGQLIRGGTIGLAYIVRGGKDKKVYADGLVTEGIFSHVRNPLYVGNILMLLGVGILANSLLYTFIVMPLFLLIYQCIVLAEENFLKNKFGSDFDNYTKRVHRWIPNISGLNETFSAMEFKWKRWLIKEYNTQFIWLCGIVLILLFKYPQLTNNDDNFRNVLAVFFVLIFAGYYFLIRYMKKSGRWIA</sequence>
<evidence type="ECO:0000256" key="5">
    <source>
        <dbReference type="SAM" id="Phobius"/>
    </source>
</evidence>
<feature type="transmembrane region" description="Helical" evidence="5">
    <location>
        <begin position="42"/>
        <end position="68"/>
    </location>
</feature>
<dbReference type="Proteomes" id="UP000007509">
    <property type="component" value="Unassembled WGS sequence"/>
</dbReference>
<evidence type="ECO:0008006" key="8">
    <source>
        <dbReference type="Google" id="ProtNLM"/>
    </source>
</evidence>
<dbReference type="OrthoDB" id="9809773at2"/>
<evidence type="ECO:0000313" key="6">
    <source>
        <dbReference type="EMBL" id="EJL74961.1"/>
    </source>
</evidence>
<reference evidence="6 7" key="1">
    <citation type="journal article" date="2012" name="J. Bacteriol.">
        <title>Twenty-one genome sequences from Pseudomonas species and 19 genome sequences from diverse bacteria isolated from the rhizosphere and endosphere of Populus deltoides.</title>
        <authorList>
            <person name="Brown S.D."/>
            <person name="Utturkar S.M."/>
            <person name="Klingeman D.M."/>
            <person name="Johnson C.M."/>
            <person name="Martin S.L."/>
            <person name="Land M.L."/>
            <person name="Lu T.Y."/>
            <person name="Schadt C.W."/>
            <person name="Doktycz M.J."/>
            <person name="Pelletier D.A."/>
        </authorList>
    </citation>
    <scope>NUCLEOTIDE SEQUENCE [LARGE SCALE GENOMIC DNA]</scope>
    <source>
        <strain evidence="6 7">CF314</strain>
    </source>
</reference>
<protein>
    <recommendedName>
        <fullName evidence="8">Phospholipid methyltransferase</fullName>
    </recommendedName>
</protein>
<gene>
    <name evidence="6" type="ORF">PMI13_00841</name>
</gene>
<dbReference type="InterPro" id="IPR007318">
    <property type="entry name" value="Phopholipid_MeTrfase"/>
</dbReference>
<evidence type="ECO:0000256" key="4">
    <source>
        <dbReference type="ARBA" id="ARBA00023136"/>
    </source>
</evidence>
<accession>J3CNC7</accession>
<dbReference type="Pfam" id="PF04191">
    <property type="entry name" value="PEMT"/>
    <property type="match status" value="1"/>
</dbReference>
<comment type="subcellular location">
    <subcellularLocation>
        <location evidence="1">Endomembrane system</location>
        <topology evidence="1">Multi-pass membrane protein</topology>
    </subcellularLocation>
</comment>
<dbReference type="RefSeq" id="WP_007840984.1">
    <property type="nucleotide sequence ID" value="NZ_AKJY01000012.1"/>
</dbReference>
<dbReference type="PATRIC" id="fig|1144316.3.peg.853"/>
<dbReference type="GO" id="GO:0012505">
    <property type="term" value="C:endomembrane system"/>
    <property type="evidence" value="ECO:0007669"/>
    <property type="project" value="UniProtKB-SubCell"/>
</dbReference>
<evidence type="ECO:0000256" key="1">
    <source>
        <dbReference type="ARBA" id="ARBA00004127"/>
    </source>
</evidence>
<dbReference type="AlphaFoldDB" id="J3CNC7"/>
<proteinExistence type="predicted"/>
<evidence type="ECO:0000313" key="7">
    <source>
        <dbReference type="Proteomes" id="UP000007509"/>
    </source>
</evidence>
<keyword evidence="7" id="KW-1185">Reference proteome</keyword>
<dbReference type="PANTHER" id="PTHR12714:SF9">
    <property type="entry name" value="PROTEIN-S-ISOPRENYLCYSTEINE O-METHYLTRANSFERASE"/>
    <property type="match status" value="1"/>
</dbReference>
<feature type="transmembrane region" description="Helical" evidence="5">
    <location>
        <begin position="211"/>
        <end position="228"/>
    </location>
</feature>
<dbReference type="GO" id="GO:0016740">
    <property type="term" value="F:transferase activity"/>
    <property type="evidence" value="ECO:0007669"/>
    <property type="project" value="UniProtKB-ARBA"/>
</dbReference>
<organism evidence="6 7">
    <name type="scientific">Chryseobacterium populi</name>
    <dbReference type="NCBI Taxonomy" id="1144316"/>
    <lineage>
        <taxon>Bacteria</taxon>
        <taxon>Pseudomonadati</taxon>
        <taxon>Bacteroidota</taxon>
        <taxon>Flavobacteriia</taxon>
        <taxon>Flavobacteriales</taxon>
        <taxon>Weeksellaceae</taxon>
        <taxon>Chryseobacterium group</taxon>
        <taxon>Chryseobacterium</taxon>
    </lineage>
</organism>
<dbReference type="PANTHER" id="PTHR12714">
    <property type="entry name" value="PROTEIN-S ISOPRENYLCYSTEINE O-METHYLTRANSFERASE"/>
    <property type="match status" value="1"/>
</dbReference>
<feature type="transmembrane region" description="Helical" evidence="5">
    <location>
        <begin position="89"/>
        <end position="107"/>
    </location>
</feature>
<evidence type="ECO:0000256" key="2">
    <source>
        <dbReference type="ARBA" id="ARBA00022692"/>
    </source>
</evidence>